<feature type="compositionally biased region" description="Basic residues" evidence="1">
    <location>
        <begin position="200"/>
        <end position="214"/>
    </location>
</feature>
<evidence type="ECO:0000313" key="2">
    <source>
        <dbReference type="EMBL" id="TQL77615.1"/>
    </source>
</evidence>
<feature type="region of interest" description="Disordered" evidence="1">
    <location>
        <begin position="135"/>
        <end position="242"/>
    </location>
</feature>
<evidence type="ECO:0000256" key="1">
    <source>
        <dbReference type="SAM" id="MobiDB-lite"/>
    </source>
</evidence>
<gene>
    <name evidence="2" type="ORF">FB566_3175</name>
</gene>
<proteinExistence type="predicted"/>
<reference evidence="2 3" key="1">
    <citation type="submission" date="2019-06" db="EMBL/GenBank/DDBJ databases">
        <title>Sequencing the genomes of 1000 actinobacteria strains.</title>
        <authorList>
            <person name="Klenk H.-P."/>
        </authorList>
    </citation>
    <scope>NUCLEOTIDE SEQUENCE [LARGE SCALE GENOMIC DNA]</scope>
    <source>
        <strain evidence="2 3">DSM 45928</strain>
    </source>
</reference>
<dbReference type="InParanoid" id="A0A543AYG1"/>
<accession>A0A543AYG1</accession>
<feature type="region of interest" description="Disordered" evidence="1">
    <location>
        <begin position="1"/>
        <end position="58"/>
    </location>
</feature>
<dbReference type="AlphaFoldDB" id="A0A543AYG1"/>
<comment type="caution">
    <text evidence="2">The sequence shown here is derived from an EMBL/GenBank/DDBJ whole genome shotgun (WGS) entry which is preliminary data.</text>
</comment>
<protein>
    <submittedName>
        <fullName evidence="2">Uncharacterized protein</fullName>
    </submittedName>
</protein>
<sequence>MVSQHEVAGFPHGYGSPFWSRERRRQAGMREAKPDEHAPPTSRSLRTTTNRTRPAPSKGCRRLVGWEFMYTPHPNRGTSHPHSLRNNPLSEETGQIDFRLASGGGPRTGCPAGGRCLRPVACWLVRGWFGRRATSEGAQVPSHRTWASDQFPGPASRDRSPRTHIFGPVGPVGTGPRIRPHPTAPDAQPDPVGSTESRPSRRCRTRCRVRRRHCGVPEPARPCRPRSGVQPCPPGRPSCPSP</sequence>
<keyword evidence="3" id="KW-1185">Reference proteome</keyword>
<organism evidence="2 3">
    <name type="scientific">Stackebrandtia endophytica</name>
    <dbReference type="NCBI Taxonomy" id="1496996"/>
    <lineage>
        <taxon>Bacteria</taxon>
        <taxon>Bacillati</taxon>
        <taxon>Actinomycetota</taxon>
        <taxon>Actinomycetes</taxon>
        <taxon>Glycomycetales</taxon>
        <taxon>Glycomycetaceae</taxon>
        <taxon>Stackebrandtia</taxon>
    </lineage>
</organism>
<feature type="compositionally biased region" description="Basic and acidic residues" evidence="1">
    <location>
        <begin position="28"/>
        <end position="38"/>
    </location>
</feature>
<name>A0A543AYG1_9ACTN</name>
<dbReference type="Proteomes" id="UP000317043">
    <property type="component" value="Unassembled WGS sequence"/>
</dbReference>
<dbReference type="EMBL" id="VFOW01000001">
    <property type="protein sequence ID" value="TQL77615.1"/>
    <property type="molecule type" value="Genomic_DNA"/>
</dbReference>
<feature type="compositionally biased region" description="Pro residues" evidence="1">
    <location>
        <begin position="231"/>
        <end position="242"/>
    </location>
</feature>
<evidence type="ECO:0000313" key="3">
    <source>
        <dbReference type="Proteomes" id="UP000317043"/>
    </source>
</evidence>
<feature type="compositionally biased region" description="Low complexity" evidence="1">
    <location>
        <begin position="41"/>
        <end position="53"/>
    </location>
</feature>